<gene>
    <name evidence="2" type="ordered locus">Cfla_2369</name>
</gene>
<dbReference type="HOGENOM" id="CLU_541521_0_0_11"/>
<dbReference type="Pfam" id="PF13692">
    <property type="entry name" value="Glyco_trans_1_4"/>
    <property type="match status" value="1"/>
</dbReference>
<dbReference type="Gene3D" id="3.40.50.2000">
    <property type="entry name" value="Glycogen Phosphorylase B"/>
    <property type="match status" value="1"/>
</dbReference>
<reference evidence="2 3" key="1">
    <citation type="journal article" date="2010" name="Stand. Genomic Sci.">
        <title>Complete genome sequence of Cellulomonas flavigena type strain (134).</title>
        <authorList>
            <person name="Abt B."/>
            <person name="Foster B."/>
            <person name="Lapidus A."/>
            <person name="Clum A."/>
            <person name="Sun H."/>
            <person name="Pukall R."/>
            <person name="Lucas S."/>
            <person name="Glavina Del Rio T."/>
            <person name="Nolan M."/>
            <person name="Tice H."/>
            <person name="Cheng J.F."/>
            <person name="Pitluck S."/>
            <person name="Liolios K."/>
            <person name="Ivanova N."/>
            <person name="Mavromatis K."/>
            <person name="Ovchinnikova G."/>
            <person name="Pati A."/>
            <person name="Goodwin L."/>
            <person name="Chen A."/>
            <person name="Palaniappan K."/>
            <person name="Land M."/>
            <person name="Hauser L."/>
            <person name="Chang Y.J."/>
            <person name="Jeffries C.D."/>
            <person name="Rohde M."/>
            <person name="Goker M."/>
            <person name="Woyke T."/>
            <person name="Bristow J."/>
            <person name="Eisen J.A."/>
            <person name="Markowitz V."/>
            <person name="Hugenholtz P."/>
            <person name="Kyrpides N.C."/>
            <person name="Klenk H.P."/>
        </authorList>
    </citation>
    <scope>NUCLEOTIDE SEQUENCE [LARGE SCALE GENOMIC DNA]</scope>
    <source>
        <strain evidence="3">ATCC 482 / DSM 20109 / BCRC 11376 / JCM 18109 / NBRC 3775 / NCIMB 8073 / NRS 134</strain>
    </source>
</reference>
<name>D5UHD8_CELFN</name>
<dbReference type="eggNOG" id="COG0438">
    <property type="taxonomic scope" value="Bacteria"/>
</dbReference>
<evidence type="ECO:0000256" key="1">
    <source>
        <dbReference type="ARBA" id="ARBA00022679"/>
    </source>
</evidence>
<proteinExistence type="predicted"/>
<dbReference type="CAZy" id="GT4">
    <property type="family name" value="Glycosyltransferase Family 4"/>
</dbReference>
<dbReference type="OrthoDB" id="9801609at2"/>
<dbReference type="RefSeq" id="WP_013117593.1">
    <property type="nucleotide sequence ID" value="NC_014151.1"/>
</dbReference>
<dbReference type="KEGG" id="cfl:Cfla_2369"/>
<dbReference type="Proteomes" id="UP000000849">
    <property type="component" value="Chromosome"/>
</dbReference>
<organism evidence="2 3">
    <name type="scientific">Cellulomonas flavigena (strain ATCC 482 / DSM 20109 / BCRC 11376 / JCM 18109 / NBRC 3775 / NCIMB 8073 / NRS 134)</name>
    <dbReference type="NCBI Taxonomy" id="446466"/>
    <lineage>
        <taxon>Bacteria</taxon>
        <taxon>Bacillati</taxon>
        <taxon>Actinomycetota</taxon>
        <taxon>Actinomycetes</taxon>
        <taxon>Micrococcales</taxon>
        <taxon>Cellulomonadaceae</taxon>
        <taxon>Cellulomonas</taxon>
    </lineage>
</organism>
<dbReference type="EMBL" id="CP001964">
    <property type="protein sequence ID" value="ADG75259.1"/>
    <property type="molecule type" value="Genomic_DNA"/>
</dbReference>
<protein>
    <submittedName>
        <fullName evidence="2">Glycosyl transferase group 1</fullName>
    </submittedName>
</protein>
<evidence type="ECO:0000313" key="2">
    <source>
        <dbReference type="EMBL" id="ADG75259.1"/>
    </source>
</evidence>
<dbReference type="GO" id="GO:0016757">
    <property type="term" value="F:glycosyltransferase activity"/>
    <property type="evidence" value="ECO:0007669"/>
    <property type="project" value="TreeGrafter"/>
</dbReference>
<dbReference type="AlphaFoldDB" id="D5UHD8"/>
<evidence type="ECO:0000313" key="3">
    <source>
        <dbReference type="Proteomes" id="UP000000849"/>
    </source>
</evidence>
<sequence>MTSPDATHVRALRQRLRAVARHVLGAEPAPVDDPAADAGCLLDAMVRHLARVPDTARAWLLLAAVASCYPSRDELLAFVHDVRGSDPDETTVRLLRTTADAARTRGTPAYELDVVHGGVMLSVDYCARADHHTGIQRVTRETVPRLAREHDVVPVAWTDESWSMRTLEPVEVDRVMRWNDQAHLDKVDRPRGAFRLVVPWQATVMLMEVVLPGMCEPLDCLAEFSGSRLCAIGYDTIPLLSAELRPPAEPDNFVSYLTVLGRAERIAGISRAATQEFAGAARMVRATGRRAPEVVEVSLPAEPPMATEATQPPPRTVPLVVAIGSQEMHKNHLALVAASETLWREGLDFELQLVGRAGWGSDELRERVDTLRARHRRVSMRAGVSDAGLSEAYRTARFSAFPSLHEGFGLPVAESLASGTPVLTTRYGSMAEIAADGGCVTVDPRDDDALVDAMRRLLTDDDLVSGLRQAALARRARSWDDYAAQLWDDVIAERSGRATSAAR</sequence>
<keyword evidence="1 2" id="KW-0808">Transferase</keyword>
<dbReference type="SUPFAM" id="SSF53756">
    <property type="entry name" value="UDP-Glycosyltransferase/glycogen phosphorylase"/>
    <property type="match status" value="1"/>
</dbReference>
<keyword evidence="3" id="KW-1185">Reference proteome</keyword>
<dbReference type="PANTHER" id="PTHR46401:SF2">
    <property type="entry name" value="GLYCOSYLTRANSFERASE WBBK-RELATED"/>
    <property type="match status" value="1"/>
</dbReference>
<dbReference type="PANTHER" id="PTHR46401">
    <property type="entry name" value="GLYCOSYLTRANSFERASE WBBK-RELATED"/>
    <property type="match status" value="1"/>
</dbReference>
<accession>D5UHD8</accession>
<dbReference type="STRING" id="446466.Cfla_2369"/>
<dbReference type="CDD" id="cd03809">
    <property type="entry name" value="GT4_MtfB-like"/>
    <property type="match status" value="1"/>
</dbReference>